<keyword evidence="1" id="KW-0238">DNA-binding</keyword>
<dbReference type="GO" id="GO:0032993">
    <property type="term" value="C:protein-DNA complex"/>
    <property type="evidence" value="ECO:0007669"/>
    <property type="project" value="TreeGrafter"/>
</dbReference>
<dbReference type="PANTHER" id="PTHR48111">
    <property type="entry name" value="REGULATOR OF RPOS"/>
    <property type="match status" value="1"/>
</dbReference>
<evidence type="ECO:0000313" key="5">
    <source>
        <dbReference type="Proteomes" id="UP000246050"/>
    </source>
</evidence>
<sequence length="159" mass="17038">MRLLLVEDDIRVAGALATALQRRGYLVEHAGTVAAAVAAGPADLVLLDLNLPDGDGLAVCRSLRAASAAVGIIVLTARGESSTSEASLPDLIRALGADHPDVLDSRWDLARYHRQNGNRSQAARQFQEVLADRDRIHGAEDQQLNLARQELEDFLAQPG</sequence>
<accession>A0A317DRI7</accession>
<dbReference type="Gene3D" id="3.40.50.2300">
    <property type="match status" value="1"/>
</dbReference>
<protein>
    <recommendedName>
        <fullName evidence="3">Response regulatory domain-containing protein</fullName>
    </recommendedName>
</protein>
<feature type="domain" description="Response regulatory" evidence="3">
    <location>
        <begin position="2"/>
        <end position="118"/>
    </location>
</feature>
<dbReference type="Gene3D" id="1.25.40.10">
    <property type="entry name" value="Tetratricopeptide repeat domain"/>
    <property type="match status" value="1"/>
</dbReference>
<dbReference type="Pfam" id="PF00072">
    <property type="entry name" value="Response_reg"/>
    <property type="match status" value="1"/>
</dbReference>
<comment type="caution">
    <text evidence="4">The sequence shown here is derived from an EMBL/GenBank/DDBJ whole genome shotgun (WGS) entry which is preliminary data.</text>
</comment>
<dbReference type="GO" id="GO:0005829">
    <property type="term" value="C:cytosol"/>
    <property type="evidence" value="ECO:0007669"/>
    <property type="project" value="TreeGrafter"/>
</dbReference>
<gene>
    <name evidence="4" type="ORF">DKT69_10745</name>
</gene>
<proteinExistence type="predicted"/>
<dbReference type="InterPro" id="IPR001789">
    <property type="entry name" value="Sig_transdc_resp-reg_receiver"/>
</dbReference>
<evidence type="ECO:0000256" key="2">
    <source>
        <dbReference type="PROSITE-ProRule" id="PRU00169"/>
    </source>
</evidence>
<evidence type="ECO:0000259" key="3">
    <source>
        <dbReference type="PROSITE" id="PS50110"/>
    </source>
</evidence>
<organism evidence="4 5">
    <name type="scientific">Micromonospora sicca</name>
    <dbReference type="NCBI Taxonomy" id="2202420"/>
    <lineage>
        <taxon>Bacteria</taxon>
        <taxon>Bacillati</taxon>
        <taxon>Actinomycetota</taxon>
        <taxon>Actinomycetes</taxon>
        <taxon>Micromonosporales</taxon>
        <taxon>Micromonosporaceae</taxon>
        <taxon>Micromonospora</taxon>
    </lineage>
</organism>
<dbReference type="InterPro" id="IPR011006">
    <property type="entry name" value="CheY-like_superfamily"/>
</dbReference>
<dbReference type="AlphaFoldDB" id="A0A317DRI7"/>
<dbReference type="SUPFAM" id="SSF52172">
    <property type="entry name" value="CheY-like"/>
    <property type="match status" value="1"/>
</dbReference>
<dbReference type="EMBL" id="QGKS01000182">
    <property type="protein sequence ID" value="PWR15445.1"/>
    <property type="molecule type" value="Genomic_DNA"/>
</dbReference>
<dbReference type="InterPro" id="IPR011990">
    <property type="entry name" value="TPR-like_helical_dom_sf"/>
</dbReference>
<dbReference type="GO" id="GO:0000156">
    <property type="term" value="F:phosphorelay response regulator activity"/>
    <property type="evidence" value="ECO:0007669"/>
    <property type="project" value="TreeGrafter"/>
</dbReference>
<dbReference type="GO" id="GO:0006355">
    <property type="term" value="P:regulation of DNA-templated transcription"/>
    <property type="evidence" value="ECO:0007669"/>
    <property type="project" value="TreeGrafter"/>
</dbReference>
<name>A0A317DRI7_9ACTN</name>
<evidence type="ECO:0000256" key="1">
    <source>
        <dbReference type="ARBA" id="ARBA00023125"/>
    </source>
</evidence>
<reference evidence="4 5" key="1">
    <citation type="submission" date="2018-05" db="EMBL/GenBank/DDBJ databases">
        <title>Micromonosporas from Atacama Desert.</title>
        <authorList>
            <person name="Carro L."/>
            <person name="Golinska P."/>
            <person name="Klenk H.-P."/>
            <person name="Goodfellow M."/>
        </authorList>
    </citation>
    <scope>NUCLEOTIDE SEQUENCE [LARGE SCALE GENOMIC DNA]</scope>
    <source>
        <strain evidence="4 5">4G51</strain>
    </source>
</reference>
<dbReference type="InterPro" id="IPR039420">
    <property type="entry name" value="WalR-like"/>
</dbReference>
<keyword evidence="2" id="KW-0597">Phosphoprotein</keyword>
<dbReference type="GO" id="GO:0000976">
    <property type="term" value="F:transcription cis-regulatory region binding"/>
    <property type="evidence" value="ECO:0007669"/>
    <property type="project" value="TreeGrafter"/>
</dbReference>
<dbReference type="SMART" id="SM00448">
    <property type="entry name" value="REC"/>
    <property type="match status" value="1"/>
</dbReference>
<dbReference type="OrthoDB" id="3210382at2"/>
<dbReference type="Proteomes" id="UP000246050">
    <property type="component" value="Unassembled WGS sequence"/>
</dbReference>
<evidence type="ECO:0000313" key="4">
    <source>
        <dbReference type="EMBL" id="PWR15445.1"/>
    </source>
</evidence>
<feature type="modified residue" description="4-aspartylphosphate" evidence="2">
    <location>
        <position position="48"/>
    </location>
</feature>
<dbReference type="PANTHER" id="PTHR48111:SF36">
    <property type="entry name" value="TRANSCRIPTIONAL REGULATORY PROTEIN CUTR"/>
    <property type="match status" value="1"/>
</dbReference>
<dbReference type="PROSITE" id="PS50110">
    <property type="entry name" value="RESPONSE_REGULATORY"/>
    <property type="match status" value="1"/>
</dbReference>
<dbReference type="RefSeq" id="WP_109801416.1">
    <property type="nucleotide sequence ID" value="NZ_QGKS01000182.1"/>
</dbReference>